<dbReference type="Gene3D" id="2.60.120.10">
    <property type="entry name" value="Jelly Rolls"/>
    <property type="match status" value="1"/>
</dbReference>
<organism evidence="6 7">
    <name type="scientific">Nonomuraea typhae</name>
    <dbReference type="NCBI Taxonomy" id="2603600"/>
    <lineage>
        <taxon>Bacteria</taxon>
        <taxon>Bacillati</taxon>
        <taxon>Actinomycetota</taxon>
        <taxon>Actinomycetes</taxon>
        <taxon>Streptosporangiales</taxon>
        <taxon>Streptosporangiaceae</taxon>
        <taxon>Nonomuraea</taxon>
    </lineage>
</organism>
<dbReference type="InterPro" id="IPR014710">
    <property type="entry name" value="RmlC-like_jellyroll"/>
</dbReference>
<evidence type="ECO:0000259" key="5">
    <source>
        <dbReference type="PROSITE" id="PS51063"/>
    </source>
</evidence>
<dbReference type="Gene3D" id="1.10.10.10">
    <property type="entry name" value="Winged helix-like DNA-binding domain superfamily/Winged helix DNA-binding domain"/>
    <property type="match status" value="1"/>
</dbReference>
<evidence type="ECO:0000256" key="3">
    <source>
        <dbReference type="ARBA" id="ARBA00023163"/>
    </source>
</evidence>
<evidence type="ECO:0000313" key="7">
    <source>
        <dbReference type="Proteomes" id="UP001612741"/>
    </source>
</evidence>
<dbReference type="Proteomes" id="UP001612741">
    <property type="component" value="Unassembled WGS sequence"/>
</dbReference>
<dbReference type="PROSITE" id="PS50042">
    <property type="entry name" value="CNMP_BINDING_3"/>
    <property type="match status" value="1"/>
</dbReference>
<keyword evidence="7" id="KW-1185">Reference proteome</keyword>
<evidence type="ECO:0000259" key="4">
    <source>
        <dbReference type="PROSITE" id="PS50042"/>
    </source>
</evidence>
<protein>
    <submittedName>
        <fullName evidence="6">Crp/Fnr family transcriptional regulator</fullName>
    </submittedName>
</protein>
<dbReference type="InterPro" id="IPR050397">
    <property type="entry name" value="Env_Response_Regulators"/>
</dbReference>
<reference evidence="6 7" key="1">
    <citation type="submission" date="2024-10" db="EMBL/GenBank/DDBJ databases">
        <title>The Natural Products Discovery Center: Release of the First 8490 Sequenced Strains for Exploring Actinobacteria Biosynthetic Diversity.</title>
        <authorList>
            <person name="Kalkreuter E."/>
            <person name="Kautsar S.A."/>
            <person name="Yang D."/>
            <person name="Bader C.D."/>
            <person name="Teijaro C.N."/>
            <person name="Fluegel L."/>
            <person name="Davis C.M."/>
            <person name="Simpson J.R."/>
            <person name="Lauterbach L."/>
            <person name="Steele A.D."/>
            <person name="Gui C."/>
            <person name="Meng S."/>
            <person name="Li G."/>
            <person name="Viehrig K."/>
            <person name="Ye F."/>
            <person name="Su P."/>
            <person name="Kiefer A.F."/>
            <person name="Nichols A."/>
            <person name="Cepeda A.J."/>
            <person name="Yan W."/>
            <person name="Fan B."/>
            <person name="Jiang Y."/>
            <person name="Adhikari A."/>
            <person name="Zheng C.-J."/>
            <person name="Schuster L."/>
            <person name="Cowan T.M."/>
            <person name="Smanski M.J."/>
            <person name="Chevrette M.G."/>
            <person name="De Carvalho L.P.S."/>
            <person name="Shen B."/>
        </authorList>
    </citation>
    <scope>NUCLEOTIDE SEQUENCE [LARGE SCALE GENOMIC DNA]</scope>
    <source>
        <strain evidence="6 7">NPDC050545</strain>
    </source>
</reference>
<name>A0ABW7Z319_9ACTN</name>
<keyword evidence="2" id="KW-0238">DNA-binding</keyword>
<dbReference type="SUPFAM" id="SSF46785">
    <property type="entry name" value="Winged helix' DNA-binding domain"/>
    <property type="match status" value="1"/>
</dbReference>
<dbReference type="SMART" id="SM00419">
    <property type="entry name" value="HTH_CRP"/>
    <property type="match status" value="1"/>
</dbReference>
<dbReference type="SMART" id="SM00100">
    <property type="entry name" value="cNMP"/>
    <property type="match status" value="1"/>
</dbReference>
<keyword evidence="3" id="KW-0804">Transcription</keyword>
<evidence type="ECO:0000256" key="2">
    <source>
        <dbReference type="ARBA" id="ARBA00023125"/>
    </source>
</evidence>
<comment type="caution">
    <text evidence="6">The sequence shown here is derived from an EMBL/GenBank/DDBJ whole genome shotgun (WGS) entry which is preliminary data.</text>
</comment>
<dbReference type="PANTHER" id="PTHR24567:SF74">
    <property type="entry name" value="HTH-TYPE TRANSCRIPTIONAL REGULATOR ARCR"/>
    <property type="match status" value="1"/>
</dbReference>
<dbReference type="SUPFAM" id="SSF51206">
    <property type="entry name" value="cAMP-binding domain-like"/>
    <property type="match status" value="1"/>
</dbReference>
<proteinExistence type="predicted"/>
<dbReference type="InterPro" id="IPR012318">
    <property type="entry name" value="HTH_CRP"/>
</dbReference>
<dbReference type="InterPro" id="IPR018490">
    <property type="entry name" value="cNMP-bd_dom_sf"/>
</dbReference>
<dbReference type="Pfam" id="PF00027">
    <property type="entry name" value="cNMP_binding"/>
    <property type="match status" value="1"/>
</dbReference>
<dbReference type="EMBL" id="JBITGY010000010">
    <property type="protein sequence ID" value="MFI6502570.1"/>
    <property type="molecule type" value="Genomic_DNA"/>
</dbReference>
<dbReference type="InterPro" id="IPR000595">
    <property type="entry name" value="cNMP-bd_dom"/>
</dbReference>
<dbReference type="Pfam" id="PF13545">
    <property type="entry name" value="HTH_Crp_2"/>
    <property type="match status" value="1"/>
</dbReference>
<feature type="domain" description="Cyclic nucleotide-binding" evidence="4">
    <location>
        <begin position="14"/>
        <end position="134"/>
    </location>
</feature>
<gene>
    <name evidence="6" type="ORF">ACIBG2_34695</name>
</gene>
<dbReference type="CDD" id="cd00038">
    <property type="entry name" value="CAP_ED"/>
    <property type="match status" value="1"/>
</dbReference>
<accession>A0ABW7Z319</accession>
<sequence>MTAGAPGDLATVPLLAGLPDAAVLDFLGLAVPAAFRRGERLFAEGDPGDHVLVLLTGKVKLTRPGPHGGESLLTMSGPGELLGELCVFDAAPRQATAVAVQDTTACRTSATDMSDWLDRHQEASRRLMSLLAARIRRMNDRFEDAAGVDVATRVARVLVEQGARFARRTSMGLRLTLDLSQDDLACHVRASRERVNQILGDFTRRGWIARDGGDLIILDAPQLTRRARHGTRRPTLT</sequence>
<evidence type="ECO:0000256" key="1">
    <source>
        <dbReference type="ARBA" id="ARBA00023015"/>
    </source>
</evidence>
<dbReference type="PROSITE" id="PS51063">
    <property type="entry name" value="HTH_CRP_2"/>
    <property type="match status" value="1"/>
</dbReference>
<dbReference type="RefSeq" id="WP_397087946.1">
    <property type="nucleotide sequence ID" value="NZ_JBITGY010000010.1"/>
</dbReference>
<evidence type="ECO:0000313" key="6">
    <source>
        <dbReference type="EMBL" id="MFI6502570.1"/>
    </source>
</evidence>
<dbReference type="InterPro" id="IPR036388">
    <property type="entry name" value="WH-like_DNA-bd_sf"/>
</dbReference>
<keyword evidence="1" id="KW-0805">Transcription regulation</keyword>
<feature type="domain" description="HTH crp-type" evidence="5">
    <location>
        <begin position="148"/>
        <end position="221"/>
    </location>
</feature>
<dbReference type="PANTHER" id="PTHR24567">
    <property type="entry name" value="CRP FAMILY TRANSCRIPTIONAL REGULATORY PROTEIN"/>
    <property type="match status" value="1"/>
</dbReference>
<dbReference type="InterPro" id="IPR036390">
    <property type="entry name" value="WH_DNA-bd_sf"/>
</dbReference>